<accession>A0ABS5WPM9</accession>
<protein>
    <submittedName>
        <fullName evidence="1">Uncharacterized protein</fullName>
    </submittedName>
</protein>
<dbReference type="RefSeq" id="WP_181824504.1">
    <property type="nucleotide sequence ID" value="NZ_JAHHDY010000008.1"/>
</dbReference>
<comment type="caution">
    <text evidence="1">The sequence shown here is derived from an EMBL/GenBank/DDBJ whole genome shotgun (WGS) entry which is preliminary data.</text>
</comment>
<keyword evidence="2" id="KW-1185">Reference proteome</keyword>
<evidence type="ECO:0000313" key="1">
    <source>
        <dbReference type="EMBL" id="MBT3140518.1"/>
    </source>
</evidence>
<organism evidence="1 2">
    <name type="scientific">Falsiruegeria litorea</name>
    <dbReference type="NCBI Taxonomy" id="1280831"/>
    <lineage>
        <taxon>Bacteria</taxon>
        <taxon>Pseudomonadati</taxon>
        <taxon>Pseudomonadota</taxon>
        <taxon>Alphaproteobacteria</taxon>
        <taxon>Rhodobacterales</taxon>
        <taxon>Roseobacteraceae</taxon>
        <taxon>Falsiruegeria</taxon>
    </lineage>
</organism>
<reference evidence="1 2" key="1">
    <citation type="submission" date="2021-05" db="EMBL/GenBank/DDBJ databases">
        <title>Draft genomes of marine bacteria isolated from model chitin particles.</title>
        <authorList>
            <person name="Datta M.S."/>
            <person name="Schwartzman J.A."/>
            <person name="Cordero O."/>
        </authorList>
    </citation>
    <scope>NUCLEOTIDE SEQUENCE [LARGE SCALE GENOMIC DNA]</scope>
    <source>
        <strain evidence="1 2">4E07</strain>
    </source>
</reference>
<dbReference type="EMBL" id="JAHHDY010000008">
    <property type="protein sequence ID" value="MBT3140518.1"/>
    <property type="molecule type" value="Genomic_DNA"/>
</dbReference>
<gene>
    <name evidence="1" type="ORF">KL867_05625</name>
</gene>
<proteinExistence type="predicted"/>
<dbReference type="Proteomes" id="UP000763802">
    <property type="component" value="Unassembled WGS sequence"/>
</dbReference>
<evidence type="ECO:0000313" key="2">
    <source>
        <dbReference type="Proteomes" id="UP000763802"/>
    </source>
</evidence>
<sequence length="74" mass="8768">MMNWTELTLDWAASFPRVKDRFPHLDDGAMPFLKLDQSRFEAYLADTHQLTLNEAREEFADFLFVESLNRELDT</sequence>
<name>A0ABS5WPM9_9RHOB</name>